<dbReference type="RefSeq" id="WP_167168500.1">
    <property type="nucleotide sequence ID" value="NZ_BAAAOO010000007.1"/>
</dbReference>
<evidence type="ECO:0000313" key="3">
    <source>
        <dbReference type="Proteomes" id="UP000749311"/>
    </source>
</evidence>
<reference evidence="2 3" key="1">
    <citation type="submission" date="2020-02" db="EMBL/GenBank/DDBJ databases">
        <title>Sequencing the genomes of 1000 actinobacteria strains.</title>
        <authorList>
            <person name="Klenk H.-P."/>
        </authorList>
    </citation>
    <scope>NUCLEOTIDE SEQUENCE [LARGE SCALE GENOMIC DNA]</scope>
    <source>
        <strain evidence="2 3">DSM 19609</strain>
    </source>
</reference>
<dbReference type="SUPFAM" id="SSF51556">
    <property type="entry name" value="Metallo-dependent hydrolases"/>
    <property type="match status" value="1"/>
</dbReference>
<organism evidence="2 3">
    <name type="scientific">Brooklawnia cerclae</name>
    <dbReference type="NCBI Taxonomy" id="349934"/>
    <lineage>
        <taxon>Bacteria</taxon>
        <taxon>Bacillati</taxon>
        <taxon>Actinomycetota</taxon>
        <taxon>Actinomycetes</taxon>
        <taxon>Propionibacteriales</taxon>
        <taxon>Propionibacteriaceae</taxon>
        <taxon>Brooklawnia</taxon>
    </lineage>
</organism>
<keyword evidence="2" id="KW-0378">Hydrolase</keyword>
<proteinExistence type="predicted"/>
<evidence type="ECO:0000259" key="1">
    <source>
        <dbReference type="Pfam" id="PF04909"/>
    </source>
</evidence>
<accession>A0ABX0SKU7</accession>
<dbReference type="GO" id="GO:0016787">
    <property type="term" value="F:hydrolase activity"/>
    <property type="evidence" value="ECO:0007669"/>
    <property type="project" value="UniProtKB-KW"/>
</dbReference>
<dbReference type="Pfam" id="PF04909">
    <property type="entry name" value="Amidohydro_2"/>
    <property type="match status" value="1"/>
</dbReference>
<keyword evidence="3" id="KW-1185">Reference proteome</keyword>
<dbReference type="InterPro" id="IPR006680">
    <property type="entry name" value="Amidohydro-rel"/>
</dbReference>
<dbReference type="Gene3D" id="3.20.20.140">
    <property type="entry name" value="Metal-dependent hydrolases"/>
    <property type="match status" value="1"/>
</dbReference>
<dbReference type="InterPro" id="IPR032466">
    <property type="entry name" value="Metal_Hydrolase"/>
</dbReference>
<gene>
    <name evidence="2" type="ORF">FB473_002598</name>
</gene>
<protein>
    <submittedName>
        <fullName evidence="2">TIM-barrel fold metal-dependent hydrolase</fullName>
    </submittedName>
</protein>
<comment type="caution">
    <text evidence="2">The sequence shown here is derived from an EMBL/GenBank/DDBJ whole genome shotgun (WGS) entry which is preliminary data.</text>
</comment>
<evidence type="ECO:0000313" key="2">
    <source>
        <dbReference type="EMBL" id="NIH57953.1"/>
    </source>
</evidence>
<name>A0ABX0SKU7_9ACTN</name>
<sequence>MAVPEITETDIRFYDRYLRDALPERMMDGHAHVWYADDVLPEGSYPPRRSAAWAARIAATNPLADLLETYRRMFPAQSVTPAIFGNIDTSTDVDANNDHVSADAHAHRLPALAVTRPTWDAAEFERRIDAGGFAGCKPYLNFADPSIPKDDIEIFDFLPRHQLEVADRRGWVVMLHVPRPGRLGDPVNLAQLMQIDRDYPGAQVIVTHIGRAYALADVGDAMATLERSEHLLFDITANTNSDVMRLLLAAVDPSRVMFGSDLPIFGLRGHRVVEDGRYVNVVPRGLYGDVSDDPSMRETDDAGSLTMMLYEEVAAFLDAAESAGLGHDEVTAVFWDNAARTYGPVAATWTARP</sequence>
<feature type="domain" description="Amidohydrolase-related" evidence="1">
    <location>
        <begin position="28"/>
        <end position="343"/>
    </location>
</feature>
<dbReference type="EMBL" id="JAAMOZ010000001">
    <property type="protein sequence ID" value="NIH57953.1"/>
    <property type="molecule type" value="Genomic_DNA"/>
</dbReference>
<dbReference type="Proteomes" id="UP000749311">
    <property type="component" value="Unassembled WGS sequence"/>
</dbReference>